<gene>
    <name evidence="1" type="ORF">KDL28_20205</name>
</gene>
<accession>A0ABT1A2Z7</accession>
<comment type="caution">
    <text evidence="1">The sequence shown here is derived from an EMBL/GenBank/DDBJ whole genome shotgun (WGS) entry which is preliminary data.</text>
</comment>
<proteinExistence type="predicted"/>
<dbReference type="RefSeq" id="WP_252441030.1">
    <property type="nucleotide sequence ID" value="NZ_JAGSOV010000041.1"/>
</dbReference>
<sequence length="196" mass="21266">MTSGVSGWAWTARVYPGGYQLSFAEGRTAAEMLAAFGVDPAAARMMTPLEAFEEFEGDPGVFRAGETGGWGFAVEEYTDPVPEQLLALSVGTRAVSVFRNLAGPHALSYFEDGAATFACEPLFPRWRHGSDADRFLEPMRAVGFDPDVEVDLDAFDPDMAALDLLTVAFGIRLTEEQMTGPLLTGEVEIDMSWLDP</sequence>
<dbReference type="Pfam" id="PF20062">
    <property type="entry name" value="DUF6461"/>
    <property type="match status" value="1"/>
</dbReference>
<evidence type="ECO:0000313" key="1">
    <source>
        <dbReference type="EMBL" id="MCO1657384.1"/>
    </source>
</evidence>
<reference evidence="1" key="1">
    <citation type="submission" date="2021-04" db="EMBL/GenBank/DDBJ databases">
        <title>Pseudonocardia sp. nov., isolated from sandy soil of mangrove forest.</title>
        <authorList>
            <person name="Zan Z."/>
            <person name="Huang R."/>
            <person name="Liu W."/>
        </authorList>
    </citation>
    <scope>NUCLEOTIDE SEQUENCE</scope>
    <source>
        <strain evidence="1">S2-4</strain>
    </source>
</reference>
<name>A0ABT1A2Z7_9PSEU</name>
<evidence type="ECO:0000313" key="2">
    <source>
        <dbReference type="Proteomes" id="UP001165283"/>
    </source>
</evidence>
<dbReference type="InterPro" id="IPR045592">
    <property type="entry name" value="DUF6461"/>
</dbReference>
<protein>
    <submittedName>
        <fullName evidence="1">Uncharacterized protein</fullName>
    </submittedName>
</protein>
<dbReference type="Proteomes" id="UP001165283">
    <property type="component" value="Unassembled WGS sequence"/>
</dbReference>
<dbReference type="EMBL" id="JAGSOV010000041">
    <property type="protein sequence ID" value="MCO1657384.1"/>
    <property type="molecule type" value="Genomic_DNA"/>
</dbReference>
<organism evidence="1 2">
    <name type="scientific">Pseudonocardia humida</name>
    <dbReference type="NCBI Taxonomy" id="2800819"/>
    <lineage>
        <taxon>Bacteria</taxon>
        <taxon>Bacillati</taxon>
        <taxon>Actinomycetota</taxon>
        <taxon>Actinomycetes</taxon>
        <taxon>Pseudonocardiales</taxon>
        <taxon>Pseudonocardiaceae</taxon>
        <taxon>Pseudonocardia</taxon>
    </lineage>
</organism>
<keyword evidence="2" id="KW-1185">Reference proteome</keyword>